<keyword evidence="8" id="KW-1185">Reference proteome</keyword>
<dbReference type="InterPro" id="IPR039425">
    <property type="entry name" value="RNA_pol_sigma-70-like"/>
</dbReference>
<proteinExistence type="inferred from homology"/>
<dbReference type="Pfam" id="PF08281">
    <property type="entry name" value="Sigma70_r4_2"/>
    <property type="match status" value="1"/>
</dbReference>
<dbReference type="PANTHER" id="PTHR43133">
    <property type="entry name" value="RNA POLYMERASE ECF-TYPE SIGMA FACTO"/>
    <property type="match status" value="1"/>
</dbReference>
<dbReference type="Gene3D" id="1.10.1740.10">
    <property type="match status" value="1"/>
</dbReference>
<name>A0ABP9CLU7_9FLAO</name>
<dbReference type="EMBL" id="BAABJW010000003">
    <property type="protein sequence ID" value="GAA4812984.1"/>
    <property type="molecule type" value="Genomic_DNA"/>
</dbReference>
<dbReference type="InterPro" id="IPR014284">
    <property type="entry name" value="RNA_pol_sigma-70_dom"/>
</dbReference>
<dbReference type="SUPFAM" id="SSF88659">
    <property type="entry name" value="Sigma3 and sigma4 domains of RNA polymerase sigma factors"/>
    <property type="match status" value="1"/>
</dbReference>
<evidence type="ECO:0000313" key="8">
    <source>
        <dbReference type="Proteomes" id="UP001501433"/>
    </source>
</evidence>
<keyword evidence="4" id="KW-0804">Transcription</keyword>
<dbReference type="Proteomes" id="UP001501433">
    <property type="component" value="Unassembled WGS sequence"/>
</dbReference>
<comment type="caution">
    <text evidence="7">The sequence shown here is derived from an EMBL/GenBank/DDBJ whole genome shotgun (WGS) entry which is preliminary data.</text>
</comment>
<evidence type="ECO:0000256" key="2">
    <source>
        <dbReference type="ARBA" id="ARBA00023015"/>
    </source>
</evidence>
<evidence type="ECO:0000259" key="5">
    <source>
        <dbReference type="Pfam" id="PF04542"/>
    </source>
</evidence>
<dbReference type="PANTHER" id="PTHR43133:SF46">
    <property type="entry name" value="RNA POLYMERASE SIGMA-70 FACTOR ECF SUBFAMILY"/>
    <property type="match status" value="1"/>
</dbReference>
<dbReference type="NCBIfam" id="TIGR02937">
    <property type="entry name" value="sigma70-ECF"/>
    <property type="match status" value="1"/>
</dbReference>
<dbReference type="InterPro" id="IPR007627">
    <property type="entry name" value="RNA_pol_sigma70_r2"/>
</dbReference>
<evidence type="ECO:0000256" key="4">
    <source>
        <dbReference type="ARBA" id="ARBA00023163"/>
    </source>
</evidence>
<evidence type="ECO:0000259" key="6">
    <source>
        <dbReference type="Pfam" id="PF08281"/>
    </source>
</evidence>
<dbReference type="SUPFAM" id="SSF88946">
    <property type="entry name" value="Sigma2 domain of RNA polymerase sigma factors"/>
    <property type="match status" value="1"/>
</dbReference>
<comment type="similarity">
    <text evidence="1">Belongs to the sigma-70 factor family. ECF subfamily.</text>
</comment>
<feature type="domain" description="RNA polymerase sigma factor 70 region 4 type 2" evidence="6">
    <location>
        <begin position="120"/>
        <end position="165"/>
    </location>
</feature>
<dbReference type="Gene3D" id="1.10.10.10">
    <property type="entry name" value="Winged helix-like DNA-binding domain superfamily/Winged helix DNA-binding domain"/>
    <property type="match status" value="1"/>
</dbReference>
<dbReference type="Pfam" id="PF04542">
    <property type="entry name" value="Sigma70_r2"/>
    <property type="match status" value="1"/>
</dbReference>
<sequence length="197" mass="22932">MDNIVLISGLKKGESKAYAFLVDKYHNMLCAYAYQLTNNRDHAKDIVQNVFVNIWRIRLKLKDDFALKSYLYRSVYNEFLNQERKRIHVVPLDKKNIEALNSILEEEDEKSLERLMNLVKKEIENLPPKCKETFLLSKQEGLSNIEIAEFLNISIKSVEAHMTKAFSILRKTLGDKINSVLFLLFGIHKNQTPTTLL</sequence>
<dbReference type="RefSeq" id="WP_345276903.1">
    <property type="nucleotide sequence ID" value="NZ_BAABJW010000003.1"/>
</dbReference>
<evidence type="ECO:0000256" key="1">
    <source>
        <dbReference type="ARBA" id="ARBA00010641"/>
    </source>
</evidence>
<dbReference type="InterPro" id="IPR013324">
    <property type="entry name" value="RNA_pol_sigma_r3/r4-like"/>
</dbReference>
<accession>A0ABP9CLU7</accession>
<feature type="domain" description="RNA polymerase sigma-70 region 2" evidence="5">
    <location>
        <begin position="21"/>
        <end position="86"/>
    </location>
</feature>
<keyword evidence="3" id="KW-0731">Sigma factor</keyword>
<evidence type="ECO:0000313" key="7">
    <source>
        <dbReference type="EMBL" id="GAA4812984.1"/>
    </source>
</evidence>
<keyword evidence="2" id="KW-0805">Transcription regulation</keyword>
<dbReference type="InterPro" id="IPR036388">
    <property type="entry name" value="WH-like_DNA-bd_sf"/>
</dbReference>
<evidence type="ECO:0000256" key="3">
    <source>
        <dbReference type="ARBA" id="ARBA00023082"/>
    </source>
</evidence>
<gene>
    <name evidence="7" type="ORF">GCM10023330_20730</name>
</gene>
<reference evidence="8" key="1">
    <citation type="journal article" date="2019" name="Int. J. Syst. Evol. Microbiol.">
        <title>The Global Catalogue of Microorganisms (GCM) 10K type strain sequencing project: providing services to taxonomists for standard genome sequencing and annotation.</title>
        <authorList>
            <consortium name="The Broad Institute Genomics Platform"/>
            <consortium name="The Broad Institute Genome Sequencing Center for Infectious Disease"/>
            <person name="Wu L."/>
            <person name="Ma J."/>
        </authorList>
    </citation>
    <scope>NUCLEOTIDE SEQUENCE [LARGE SCALE GENOMIC DNA]</scope>
    <source>
        <strain evidence="8">JCM 18325</strain>
    </source>
</reference>
<dbReference type="InterPro" id="IPR013325">
    <property type="entry name" value="RNA_pol_sigma_r2"/>
</dbReference>
<dbReference type="InterPro" id="IPR013249">
    <property type="entry name" value="RNA_pol_sigma70_r4_t2"/>
</dbReference>
<organism evidence="7 8">
    <name type="scientific">Litoribaculum gwangyangense</name>
    <dbReference type="NCBI Taxonomy" id="1130722"/>
    <lineage>
        <taxon>Bacteria</taxon>
        <taxon>Pseudomonadati</taxon>
        <taxon>Bacteroidota</taxon>
        <taxon>Flavobacteriia</taxon>
        <taxon>Flavobacteriales</taxon>
        <taxon>Flavobacteriaceae</taxon>
        <taxon>Litoribaculum</taxon>
    </lineage>
</organism>
<protein>
    <submittedName>
        <fullName evidence="7">RNA polymerase sigma-70 factor</fullName>
    </submittedName>
</protein>